<dbReference type="GO" id="GO:0055085">
    <property type="term" value="P:transmembrane transport"/>
    <property type="evidence" value="ECO:0007669"/>
    <property type="project" value="InterPro"/>
</dbReference>
<feature type="non-terminal residue" evidence="9">
    <location>
        <position position="361"/>
    </location>
</feature>
<gene>
    <name evidence="9" type="ORF">S01H4_14664</name>
</gene>
<keyword evidence="2" id="KW-0813">Transport</keyword>
<proteinExistence type="predicted"/>
<feature type="transmembrane region" description="Helical" evidence="7">
    <location>
        <begin position="254"/>
        <end position="281"/>
    </location>
</feature>
<keyword evidence="5 7" id="KW-1133">Transmembrane helix</keyword>
<feature type="domain" description="ABC transmembrane type-1" evidence="8">
    <location>
        <begin position="215"/>
        <end position="361"/>
    </location>
</feature>
<evidence type="ECO:0000256" key="5">
    <source>
        <dbReference type="ARBA" id="ARBA00022989"/>
    </source>
</evidence>
<comment type="caution">
    <text evidence="9">The sequence shown here is derived from an EMBL/GenBank/DDBJ whole genome shotgun (WGS) entry which is preliminary data.</text>
</comment>
<dbReference type="InterPro" id="IPR045621">
    <property type="entry name" value="BPD_transp_1_N"/>
</dbReference>
<keyword evidence="3" id="KW-1003">Cell membrane</keyword>
<dbReference type="PROSITE" id="PS50928">
    <property type="entry name" value="ABC_TM1"/>
    <property type="match status" value="1"/>
</dbReference>
<evidence type="ECO:0000256" key="7">
    <source>
        <dbReference type="SAM" id="Phobius"/>
    </source>
</evidence>
<evidence type="ECO:0000256" key="6">
    <source>
        <dbReference type="ARBA" id="ARBA00023136"/>
    </source>
</evidence>
<organism evidence="9">
    <name type="scientific">marine sediment metagenome</name>
    <dbReference type="NCBI Taxonomy" id="412755"/>
    <lineage>
        <taxon>unclassified sequences</taxon>
        <taxon>metagenomes</taxon>
        <taxon>ecological metagenomes</taxon>
    </lineage>
</organism>
<dbReference type="SUPFAM" id="SSF161098">
    <property type="entry name" value="MetI-like"/>
    <property type="match status" value="1"/>
</dbReference>
<evidence type="ECO:0000256" key="4">
    <source>
        <dbReference type="ARBA" id="ARBA00022692"/>
    </source>
</evidence>
<dbReference type="Gene3D" id="1.10.3720.10">
    <property type="entry name" value="MetI-like"/>
    <property type="match status" value="1"/>
</dbReference>
<dbReference type="CDD" id="cd06261">
    <property type="entry name" value="TM_PBP2"/>
    <property type="match status" value="1"/>
</dbReference>
<dbReference type="InterPro" id="IPR035906">
    <property type="entry name" value="MetI-like_sf"/>
</dbReference>
<evidence type="ECO:0000256" key="3">
    <source>
        <dbReference type="ARBA" id="ARBA00022475"/>
    </source>
</evidence>
<sequence>MAKFIVRRLVLMLLTMFLVTIIVFIILEITPGNIARRILGPFATPEQEESFRRQLGLDQPAYMRYLNFLIGSDWRAQRLVGMPLRRIKRPGTEFYEWWAINKDDTLIRWKLEGEDLIALRLQPDGTVVESIDNDRWQTDEAGASTFWGIDLQDRAVLWTRGGQDYWVRAKGAGWWVEKAGGPEEWIPLQKGILRGDPGISVQTGRPVAGTLFRRLQNSGILAGLAFVIVMPLALVLGLIAGLNEGKALDRILSIGGLAGTSTPSFATGIFLILIFAIWLRLVPGVTVFASERAIFEKPEMLILPVLTLALIELGYVLRITRASMVEVMKADYIRTAFLKGLPYWRIVFKHALRNALMAPIT</sequence>
<name>X0Z323_9ZZZZ</name>
<dbReference type="GO" id="GO:0005886">
    <property type="term" value="C:plasma membrane"/>
    <property type="evidence" value="ECO:0007669"/>
    <property type="project" value="UniProtKB-SubCell"/>
</dbReference>
<keyword evidence="6 7" id="KW-0472">Membrane</keyword>
<protein>
    <recommendedName>
        <fullName evidence="8">ABC transmembrane type-1 domain-containing protein</fullName>
    </recommendedName>
</protein>
<feature type="transmembrane region" description="Helical" evidence="7">
    <location>
        <begin position="9"/>
        <end position="27"/>
    </location>
</feature>
<dbReference type="AlphaFoldDB" id="X0Z323"/>
<dbReference type="InterPro" id="IPR000515">
    <property type="entry name" value="MetI-like"/>
</dbReference>
<evidence type="ECO:0000313" key="9">
    <source>
        <dbReference type="EMBL" id="GAG63374.1"/>
    </source>
</evidence>
<dbReference type="PANTHER" id="PTHR43163">
    <property type="entry name" value="DIPEPTIDE TRANSPORT SYSTEM PERMEASE PROTEIN DPPB-RELATED"/>
    <property type="match status" value="1"/>
</dbReference>
<comment type="subcellular location">
    <subcellularLocation>
        <location evidence="1">Cell membrane</location>
        <topology evidence="1">Multi-pass membrane protein</topology>
    </subcellularLocation>
</comment>
<dbReference type="EMBL" id="BART01006426">
    <property type="protein sequence ID" value="GAG63374.1"/>
    <property type="molecule type" value="Genomic_DNA"/>
</dbReference>
<evidence type="ECO:0000256" key="2">
    <source>
        <dbReference type="ARBA" id="ARBA00022448"/>
    </source>
</evidence>
<evidence type="ECO:0000256" key="1">
    <source>
        <dbReference type="ARBA" id="ARBA00004651"/>
    </source>
</evidence>
<keyword evidence="4 7" id="KW-0812">Transmembrane</keyword>
<feature type="transmembrane region" description="Helical" evidence="7">
    <location>
        <begin position="220"/>
        <end position="242"/>
    </location>
</feature>
<evidence type="ECO:0000259" key="8">
    <source>
        <dbReference type="PROSITE" id="PS50928"/>
    </source>
</evidence>
<accession>X0Z323</accession>
<dbReference type="Pfam" id="PF00528">
    <property type="entry name" value="BPD_transp_1"/>
    <property type="match status" value="1"/>
</dbReference>
<feature type="transmembrane region" description="Helical" evidence="7">
    <location>
        <begin position="301"/>
        <end position="319"/>
    </location>
</feature>
<dbReference type="Pfam" id="PF19300">
    <property type="entry name" value="BPD_transp_1_N"/>
    <property type="match status" value="1"/>
</dbReference>
<reference evidence="9" key="1">
    <citation type="journal article" date="2014" name="Front. Microbiol.">
        <title>High frequency of phylogenetically diverse reductive dehalogenase-homologous genes in deep subseafloor sedimentary metagenomes.</title>
        <authorList>
            <person name="Kawai M."/>
            <person name="Futagami T."/>
            <person name="Toyoda A."/>
            <person name="Takaki Y."/>
            <person name="Nishi S."/>
            <person name="Hori S."/>
            <person name="Arai W."/>
            <person name="Tsubouchi T."/>
            <person name="Morono Y."/>
            <person name="Uchiyama I."/>
            <person name="Ito T."/>
            <person name="Fujiyama A."/>
            <person name="Inagaki F."/>
            <person name="Takami H."/>
        </authorList>
    </citation>
    <scope>NUCLEOTIDE SEQUENCE</scope>
    <source>
        <strain evidence="9">Expedition CK06-06</strain>
    </source>
</reference>
<dbReference type="PANTHER" id="PTHR43163:SF3">
    <property type="entry name" value="PEPTIDE ABC TRANSPORTER PERMEASE PROTEIN"/>
    <property type="match status" value="1"/>
</dbReference>